<feature type="transmembrane region" description="Helical" evidence="6">
    <location>
        <begin position="377"/>
        <end position="394"/>
    </location>
</feature>
<comment type="similarity">
    <text evidence="2">Belongs to the amino acid/polyamine transporter 2 family.</text>
</comment>
<keyword evidence="4 6" id="KW-1133">Transmembrane helix</keyword>
<dbReference type="GO" id="GO:0005774">
    <property type="term" value="C:vacuolar membrane"/>
    <property type="evidence" value="ECO:0007669"/>
    <property type="project" value="TreeGrafter"/>
</dbReference>
<comment type="subcellular location">
    <subcellularLocation>
        <location evidence="1">Membrane</location>
        <topology evidence="1">Multi-pass membrane protein</topology>
    </subcellularLocation>
</comment>
<organism evidence="8 9">
    <name type="scientific">Pichia membranifaciens</name>
    <dbReference type="NCBI Taxonomy" id="4926"/>
    <lineage>
        <taxon>Eukaryota</taxon>
        <taxon>Fungi</taxon>
        <taxon>Dikarya</taxon>
        <taxon>Ascomycota</taxon>
        <taxon>Saccharomycotina</taxon>
        <taxon>Pichiomycetes</taxon>
        <taxon>Pichiales</taxon>
        <taxon>Pichiaceae</taxon>
        <taxon>Pichia</taxon>
    </lineage>
</organism>
<dbReference type="PANTHER" id="PTHR22950:SF666">
    <property type="entry name" value="VACUOLAR AMINO ACID TRANSPORTER 4"/>
    <property type="match status" value="1"/>
</dbReference>
<proteinExistence type="inferred from homology"/>
<feature type="transmembrane region" description="Helical" evidence="6">
    <location>
        <begin position="307"/>
        <end position="333"/>
    </location>
</feature>
<feature type="transmembrane region" description="Helical" evidence="6">
    <location>
        <begin position="190"/>
        <end position="211"/>
    </location>
</feature>
<accession>A0A1Q2YE61</accession>
<feature type="domain" description="Amino acid transporter transmembrane" evidence="7">
    <location>
        <begin position="117"/>
        <end position="432"/>
    </location>
</feature>
<evidence type="ECO:0000256" key="1">
    <source>
        <dbReference type="ARBA" id="ARBA00004141"/>
    </source>
</evidence>
<reference evidence="8 9" key="1">
    <citation type="submission" date="2016-08" db="EMBL/GenBank/DDBJ databases">
        <title>Whole genome shotgun sequence of Pichia membranifaciens KS47-1.</title>
        <authorList>
            <person name="Konishi M."/>
            <person name="Ishida M."/>
            <person name="Arakawa T."/>
            <person name="Kato Y."/>
            <person name="Horiuchi J."/>
        </authorList>
    </citation>
    <scope>NUCLEOTIDE SEQUENCE [LARGE SCALE GENOMIC DNA]</scope>
    <source>
        <strain evidence="8 9">KS47-1</strain>
    </source>
</reference>
<dbReference type="GO" id="GO:0015179">
    <property type="term" value="F:L-amino acid transmembrane transporter activity"/>
    <property type="evidence" value="ECO:0007669"/>
    <property type="project" value="TreeGrafter"/>
</dbReference>
<evidence type="ECO:0000256" key="5">
    <source>
        <dbReference type="ARBA" id="ARBA00023136"/>
    </source>
</evidence>
<name>A0A1Q2YE61_9ASCO</name>
<gene>
    <name evidence="8" type="ORF">PMKS-001298</name>
</gene>
<evidence type="ECO:0000256" key="2">
    <source>
        <dbReference type="ARBA" id="ARBA00008066"/>
    </source>
</evidence>
<feature type="transmembrane region" description="Helical" evidence="6">
    <location>
        <begin position="264"/>
        <end position="287"/>
    </location>
</feature>
<evidence type="ECO:0000313" key="9">
    <source>
        <dbReference type="Proteomes" id="UP000186136"/>
    </source>
</evidence>
<sequence>MKKQKFGYTLSKPTVFTKNFLEFLTIYGHFAGEDLEDEDFLACDYDTSTPDKADEESPLVQGNGNHTLGGSVLNSSKESETHKSSSLKAFFLLMKAFVGTGILFLPKAFSNGGLAFCNKLYGKTLKILILNSIVSAQIGFVAAYTVFTAENLKAFLKNTLDLEYPLYYFVIFETLCFAPMSLIRNITKLSLAALLANVFILTGIATIVFYASRDLIANGPAEVVMFNSDNWSLFIGVAIFAFEGIGLIIPVQQSMRHPEDFPKVLLAVICVCCVLFVSIGWLCYITYGENVQTVVILNLPQDSIAVISIQFFYALAIMLSVPLQILPAIRIMESRLFKRRPSGRVDPKTKWHKNAFRIGITLLTSAIAYLGSSNLDLFVSFIGCIACIPLVYMYPPMLHLKIVAKNNFEKGVDIVLIILGGVALVYTTTLLII</sequence>
<protein>
    <recommendedName>
        <fullName evidence="7">Amino acid transporter transmembrane domain-containing protein</fullName>
    </recommendedName>
</protein>
<evidence type="ECO:0000313" key="8">
    <source>
        <dbReference type="EMBL" id="GAV27830.1"/>
    </source>
</evidence>
<evidence type="ECO:0000256" key="3">
    <source>
        <dbReference type="ARBA" id="ARBA00022692"/>
    </source>
</evidence>
<dbReference type="InterPro" id="IPR013057">
    <property type="entry name" value="AA_transpt_TM"/>
</dbReference>
<feature type="transmembrane region" description="Helical" evidence="6">
    <location>
        <begin position="414"/>
        <end position="432"/>
    </location>
</feature>
<evidence type="ECO:0000256" key="4">
    <source>
        <dbReference type="ARBA" id="ARBA00022989"/>
    </source>
</evidence>
<keyword evidence="9" id="KW-1185">Reference proteome</keyword>
<dbReference type="OrthoDB" id="1684102at2759"/>
<dbReference type="Proteomes" id="UP000186136">
    <property type="component" value="Unassembled WGS sequence"/>
</dbReference>
<dbReference type="EMBL" id="BDGI01000047">
    <property type="protein sequence ID" value="GAV27830.1"/>
    <property type="molecule type" value="Genomic_DNA"/>
</dbReference>
<feature type="transmembrane region" description="Helical" evidence="6">
    <location>
        <begin position="231"/>
        <end position="252"/>
    </location>
</feature>
<feature type="transmembrane region" description="Helical" evidence="6">
    <location>
        <begin position="166"/>
        <end position="183"/>
    </location>
</feature>
<evidence type="ECO:0000259" key="7">
    <source>
        <dbReference type="Pfam" id="PF01490"/>
    </source>
</evidence>
<feature type="domain" description="Amino acid transporter transmembrane" evidence="7">
    <location>
        <begin position="82"/>
        <end position="115"/>
    </location>
</feature>
<evidence type="ECO:0000256" key="6">
    <source>
        <dbReference type="SAM" id="Phobius"/>
    </source>
</evidence>
<keyword evidence="3 6" id="KW-0812">Transmembrane</keyword>
<comment type="caution">
    <text evidence="8">The sequence shown here is derived from an EMBL/GenBank/DDBJ whole genome shotgun (WGS) entry which is preliminary data.</text>
</comment>
<feature type="transmembrane region" description="Helical" evidence="6">
    <location>
        <begin position="127"/>
        <end position="146"/>
    </location>
</feature>
<dbReference type="AlphaFoldDB" id="A0A1Q2YE61"/>
<dbReference type="PANTHER" id="PTHR22950">
    <property type="entry name" value="AMINO ACID TRANSPORTER"/>
    <property type="match status" value="1"/>
</dbReference>
<dbReference type="Pfam" id="PF01490">
    <property type="entry name" value="Aa_trans"/>
    <property type="match status" value="2"/>
</dbReference>
<keyword evidence="5 6" id="KW-0472">Membrane</keyword>